<keyword evidence="2" id="KW-1133">Transmembrane helix</keyword>
<dbReference type="STRING" id="486041.B0D5X9"/>
<dbReference type="AlphaFoldDB" id="B0D5X9"/>
<accession>B0D5X9</accession>
<keyword evidence="2" id="KW-0472">Membrane</keyword>
<dbReference type="OrthoDB" id="2560085at2759"/>
<feature type="transmembrane region" description="Helical" evidence="2">
    <location>
        <begin position="110"/>
        <end position="134"/>
    </location>
</feature>
<organism evidence="4">
    <name type="scientific">Laccaria bicolor (strain S238N-H82 / ATCC MYA-4686)</name>
    <name type="common">Bicoloured deceiver</name>
    <name type="synonym">Laccaria laccata var. bicolor</name>
    <dbReference type="NCBI Taxonomy" id="486041"/>
    <lineage>
        <taxon>Eukaryota</taxon>
        <taxon>Fungi</taxon>
        <taxon>Dikarya</taxon>
        <taxon>Basidiomycota</taxon>
        <taxon>Agaricomycotina</taxon>
        <taxon>Agaricomycetes</taxon>
        <taxon>Agaricomycetidae</taxon>
        <taxon>Agaricales</taxon>
        <taxon>Agaricineae</taxon>
        <taxon>Hydnangiaceae</taxon>
        <taxon>Laccaria</taxon>
    </lineage>
</organism>
<keyword evidence="2" id="KW-0812">Transmembrane</keyword>
<feature type="transmembrane region" description="Helical" evidence="2">
    <location>
        <begin position="66"/>
        <end position="89"/>
    </location>
</feature>
<gene>
    <name evidence="3" type="ORF">LACBIDRAFT_325704</name>
</gene>
<evidence type="ECO:0000256" key="1">
    <source>
        <dbReference type="SAM" id="MobiDB-lite"/>
    </source>
</evidence>
<proteinExistence type="predicted"/>
<dbReference type="EMBL" id="DS547098">
    <property type="protein sequence ID" value="EDR10102.1"/>
    <property type="molecule type" value="Genomic_DNA"/>
</dbReference>
<sequence>MATTPMPMRTARAIALSLSWCFAVIAASVGLNSLIKSNQSQSHLKKLATPPTVVSIDVHDIFDVGVLATTSSTLISILTFNYLLPLLLPTTSSSSFFSRLQTLSTKTLRIQAYSLFFCCIVLLAAMIPFMLFFATREAVVRAFVGTLELPKEVVQKVSAASGSTPVYSKIDYIRLVAIFPWFSLFFTFIAAVVLLQADKVARAAAALNANLETSDEKAKSETSDEKETESRLEKVDV</sequence>
<keyword evidence="4" id="KW-1185">Reference proteome</keyword>
<evidence type="ECO:0000313" key="4">
    <source>
        <dbReference type="Proteomes" id="UP000001194"/>
    </source>
</evidence>
<protein>
    <submittedName>
        <fullName evidence="3">Predicted protein</fullName>
    </submittedName>
</protein>
<evidence type="ECO:0000313" key="3">
    <source>
        <dbReference type="EMBL" id="EDR10102.1"/>
    </source>
</evidence>
<feature type="region of interest" description="Disordered" evidence="1">
    <location>
        <begin position="212"/>
        <end position="237"/>
    </location>
</feature>
<dbReference type="Proteomes" id="UP000001194">
    <property type="component" value="Unassembled WGS sequence"/>
</dbReference>
<dbReference type="RefSeq" id="XP_001879487.1">
    <property type="nucleotide sequence ID" value="XM_001879452.1"/>
</dbReference>
<dbReference type="KEGG" id="lbc:LACBIDRAFT_325704"/>
<feature type="compositionally biased region" description="Basic and acidic residues" evidence="1">
    <location>
        <begin position="214"/>
        <end position="237"/>
    </location>
</feature>
<name>B0D5X9_LACBS</name>
<reference evidence="3 4" key="1">
    <citation type="journal article" date="2008" name="Nature">
        <title>The genome of Laccaria bicolor provides insights into mycorrhizal symbiosis.</title>
        <authorList>
            <person name="Martin F."/>
            <person name="Aerts A."/>
            <person name="Ahren D."/>
            <person name="Brun A."/>
            <person name="Danchin E.G.J."/>
            <person name="Duchaussoy F."/>
            <person name="Gibon J."/>
            <person name="Kohler A."/>
            <person name="Lindquist E."/>
            <person name="Pereda V."/>
            <person name="Salamov A."/>
            <person name="Shapiro H.J."/>
            <person name="Wuyts J."/>
            <person name="Blaudez D."/>
            <person name="Buee M."/>
            <person name="Brokstein P."/>
            <person name="Canbaeck B."/>
            <person name="Cohen D."/>
            <person name="Courty P.E."/>
            <person name="Coutinho P.M."/>
            <person name="Delaruelle C."/>
            <person name="Detter J.C."/>
            <person name="Deveau A."/>
            <person name="DiFazio S."/>
            <person name="Duplessis S."/>
            <person name="Fraissinet-Tachet L."/>
            <person name="Lucic E."/>
            <person name="Frey-Klett P."/>
            <person name="Fourrey C."/>
            <person name="Feussner I."/>
            <person name="Gay G."/>
            <person name="Grimwood J."/>
            <person name="Hoegger P.J."/>
            <person name="Jain P."/>
            <person name="Kilaru S."/>
            <person name="Labbe J."/>
            <person name="Lin Y.C."/>
            <person name="Legue V."/>
            <person name="Le Tacon F."/>
            <person name="Marmeisse R."/>
            <person name="Melayah D."/>
            <person name="Montanini B."/>
            <person name="Muratet M."/>
            <person name="Nehls U."/>
            <person name="Niculita-Hirzel H."/>
            <person name="Oudot-Le Secq M.P."/>
            <person name="Peter M."/>
            <person name="Quesneville H."/>
            <person name="Rajashekar B."/>
            <person name="Reich M."/>
            <person name="Rouhier N."/>
            <person name="Schmutz J."/>
            <person name="Yin T."/>
            <person name="Chalot M."/>
            <person name="Henrissat B."/>
            <person name="Kuees U."/>
            <person name="Lucas S."/>
            <person name="Van de Peer Y."/>
            <person name="Podila G.K."/>
            <person name="Polle A."/>
            <person name="Pukkila P.J."/>
            <person name="Richardson P.M."/>
            <person name="Rouze P."/>
            <person name="Sanders I.R."/>
            <person name="Stajich J.E."/>
            <person name="Tunlid A."/>
            <person name="Tuskan G."/>
            <person name="Grigoriev I.V."/>
        </authorList>
    </citation>
    <scope>NUCLEOTIDE SEQUENCE [LARGE SCALE GENOMIC DNA]</scope>
    <source>
        <strain evidence="4">S238N-H82 / ATCC MYA-4686</strain>
    </source>
</reference>
<feature type="transmembrane region" description="Helical" evidence="2">
    <location>
        <begin position="172"/>
        <end position="195"/>
    </location>
</feature>
<evidence type="ECO:0000256" key="2">
    <source>
        <dbReference type="SAM" id="Phobius"/>
    </source>
</evidence>
<dbReference type="InParanoid" id="B0D5X9"/>
<dbReference type="GeneID" id="6074791"/>
<dbReference type="HOGENOM" id="CLU_101868_0_0_1"/>